<dbReference type="InterPro" id="IPR045018">
    <property type="entry name" value="Azg-like"/>
</dbReference>
<feature type="transmembrane region" description="Helical" evidence="7">
    <location>
        <begin position="155"/>
        <end position="174"/>
    </location>
</feature>
<dbReference type="GO" id="GO:0015853">
    <property type="term" value="P:adenine transport"/>
    <property type="evidence" value="ECO:0007669"/>
    <property type="project" value="TreeGrafter"/>
</dbReference>
<feature type="transmembrane region" description="Helical" evidence="7">
    <location>
        <begin position="405"/>
        <end position="423"/>
    </location>
</feature>
<keyword evidence="9" id="KW-1185">Reference proteome</keyword>
<evidence type="ECO:0000256" key="4">
    <source>
        <dbReference type="ARBA" id="ARBA00022692"/>
    </source>
</evidence>
<dbReference type="HOGENOM" id="CLU_024508_3_2_1"/>
<dbReference type="OMA" id="RKGSYFF"/>
<dbReference type="Proteomes" id="UP000016088">
    <property type="component" value="Unassembled WGS sequence"/>
</dbReference>
<keyword evidence="4 7" id="KW-0812">Transmembrane</keyword>
<dbReference type="EMBL" id="KE503208">
    <property type="protein sequence ID" value="EPX71580.1"/>
    <property type="molecule type" value="Genomic_DNA"/>
</dbReference>
<feature type="transmembrane region" description="Helical" evidence="7">
    <location>
        <begin position="102"/>
        <end position="121"/>
    </location>
</feature>
<dbReference type="OrthoDB" id="431212at2759"/>
<reference evidence="8 9" key="1">
    <citation type="journal article" date="2011" name="Science">
        <title>Comparative functional genomics of the fission yeasts.</title>
        <authorList>
            <person name="Rhind N."/>
            <person name="Chen Z."/>
            <person name="Yassour M."/>
            <person name="Thompson D.A."/>
            <person name="Haas B.J."/>
            <person name="Habib N."/>
            <person name="Wapinski I."/>
            <person name="Roy S."/>
            <person name="Lin M.F."/>
            <person name="Heiman D.I."/>
            <person name="Young S.K."/>
            <person name="Furuya K."/>
            <person name="Guo Y."/>
            <person name="Pidoux A."/>
            <person name="Chen H.M."/>
            <person name="Robbertse B."/>
            <person name="Goldberg J.M."/>
            <person name="Aoki K."/>
            <person name="Bayne E.H."/>
            <person name="Berlin A.M."/>
            <person name="Desjardins C.A."/>
            <person name="Dobbs E."/>
            <person name="Dukaj L."/>
            <person name="Fan L."/>
            <person name="FitzGerald M.G."/>
            <person name="French C."/>
            <person name="Gujja S."/>
            <person name="Hansen K."/>
            <person name="Keifenheim D."/>
            <person name="Levin J.Z."/>
            <person name="Mosher R.A."/>
            <person name="Mueller C.A."/>
            <person name="Pfiffner J."/>
            <person name="Priest M."/>
            <person name="Russ C."/>
            <person name="Smialowska A."/>
            <person name="Swoboda P."/>
            <person name="Sykes S.M."/>
            <person name="Vaughn M."/>
            <person name="Vengrova S."/>
            <person name="Yoder R."/>
            <person name="Zeng Q."/>
            <person name="Allshire R."/>
            <person name="Baulcombe D."/>
            <person name="Birren B.W."/>
            <person name="Brown W."/>
            <person name="Ekwall K."/>
            <person name="Kellis M."/>
            <person name="Leatherwood J."/>
            <person name="Levin H."/>
            <person name="Margalit H."/>
            <person name="Martienssen R."/>
            <person name="Nieduszynski C.A."/>
            <person name="Spatafora J.W."/>
            <person name="Friedman N."/>
            <person name="Dalgaard J.Z."/>
            <person name="Baumann P."/>
            <person name="Niki H."/>
            <person name="Regev A."/>
            <person name="Nusbaum C."/>
        </authorList>
    </citation>
    <scope>NUCLEOTIDE SEQUENCE [LARGE SCALE GENOMIC DNA]</scope>
    <source>
        <strain evidence="9">yFS286</strain>
    </source>
</reference>
<evidence type="ECO:0000313" key="9">
    <source>
        <dbReference type="Proteomes" id="UP000016088"/>
    </source>
</evidence>
<dbReference type="GO" id="GO:0005886">
    <property type="term" value="C:plasma membrane"/>
    <property type="evidence" value="ECO:0007669"/>
    <property type="project" value="TreeGrafter"/>
</dbReference>
<sequence>MKVLQRLSEWIEEIDFKIARSPVGRWFRLEGCGHVRERRGSRFSVELRAGLTTFCAMAYILAVNASIMIDTGGPCDCTASDPKQCDTDQAFLACKQNFHRDVVTATAAISCLSSVCMGVFANMPVGMAPGMGLNAYFAYQVVGYNGSGRVPYREALLAVFVEGFIFTGLTIIGLRQWLARAIPASLKFATGAGIGLYLTIIGLTPSAGLGVVGHSASDIVGLGGCPPEYLSADYTCDGHELQSARMWVGIFCGGVFTAILMMYRFKGAVLAGIALVTIASWPRRSKITMFPHTDSGNSDFDFFKKVVSFRKINSILVAQNWKVTGGQFAVALITFLYVDIMDTTGTLYSMAHYAGLVDQRTQDFEGSAVAYLVDALSISIGSLFGVSPVTAFIESGSGISAGGKTGLVGVVIGICFFISLFFAPIFSSIPVWATGSTLVLVGSLMMKSSALINWSYLGDSIPAFITIALMPLTYSIAYGLIAGIISYIVLNTIIYLIDKASAGKITPGDYDQKEPWTWRVEGGLLPPWVKRLCHGEKRFWEDPTDRKLDENMDLEMSHTTSSMTEKKTNVDSVVLKETTADHLPLDEQIGESESIREVRHDTPYAGIDTETRMRI</sequence>
<dbReference type="PANTHER" id="PTHR43337:SF1">
    <property type="entry name" value="XANTHINE_URACIL PERMEASE C887.17-RELATED"/>
    <property type="match status" value="1"/>
</dbReference>
<dbReference type="GO" id="GO:0012505">
    <property type="term" value="C:endomembrane system"/>
    <property type="evidence" value="ECO:0007669"/>
    <property type="project" value="UniProtKB-SubCell"/>
</dbReference>
<dbReference type="AlphaFoldDB" id="S9QZB2"/>
<dbReference type="eggNOG" id="ENOG502QQ5E">
    <property type="taxonomic scope" value="Eukaryota"/>
</dbReference>
<feature type="transmembrane region" description="Helical" evidence="7">
    <location>
        <begin position="244"/>
        <end position="263"/>
    </location>
</feature>
<dbReference type="RefSeq" id="XP_013020204.1">
    <property type="nucleotide sequence ID" value="XM_013164750.1"/>
</dbReference>
<evidence type="ECO:0000256" key="5">
    <source>
        <dbReference type="ARBA" id="ARBA00022989"/>
    </source>
</evidence>
<evidence type="ECO:0000256" key="1">
    <source>
        <dbReference type="ARBA" id="ARBA00004127"/>
    </source>
</evidence>
<keyword evidence="5 7" id="KW-1133">Transmembrane helix</keyword>
<dbReference type="GO" id="GO:0005345">
    <property type="term" value="F:purine nucleobase transmembrane transporter activity"/>
    <property type="evidence" value="ECO:0007669"/>
    <property type="project" value="TreeGrafter"/>
</dbReference>
<accession>S9QZB2</accession>
<dbReference type="GeneID" id="25030777"/>
<gene>
    <name evidence="8" type="ORF">SOCG_01797</name>
</gene>
<dbReference type="GO" id="GO:0015854">
    <property type="term" value="P:guanine transport"/>
    <property type="evidence" value="ECO:0007669"/>
    <property type="project" value="TreeGrafter"/>
</dbReference>
<evidence type="ECO:0000256" key="2">
    <source>
        <dbReference type="ARBA" id="ARBA00005697"/>
    </source>
</evidence>
<evidence type="ECO:0000256" key="3">
    <source>
        <dbReference type="ARBA" id="ARBA00022448"/>
    </source>
</evidence>
<comment type="similarity">
    <text evidence="2">Belongs to the nucleobase:cation symporter-2 (NCS2) (TC 2.A.40) family. Azg-like subfamily.</text>
</comment>
<dbReference type="InterPro" id="IPR006043">
    <property type="entry name" value="NCS2"/>
</dbReference>
<organism evidence="8 9">
    <name type="scientific">Schizosaccharomyces octosporus (strain yFS286)</name>
    <name type="common">Fission yeast</name>
    <name type="synonym">Octosporomyces octosporus</name>
    <dbReference type="NCBI Taxonomy" id="483514"/>
    <lineage>
        <taxon>Eukaryota</taxon>
        <taxon>Fungi</taxon>
        <taxon>Dikarya</taxon>
        <taxon>Ascomycota</taxon>
        <taxon>Taphrinomycotina</taxon>
        <taxon>Schizosaccharomycetes</taxon>
        <taxon>Schizosaccharomycetales</taxon>
        <taxon>Schizosaccharomycetaceae</taxon>
        <taxon>Schizosaccharomyces</taxon>
    </lineage>
</organism>
<evidence type="ECO:0000313" key="8">
    <source>
        <dbReference type="EMBL" id="EPX71580.1"/>
    </source>
</evidence>
<evidence type="ECO:0000256" key="7">
    <source>
        <dbReference type="SAM" id="Phobius"/>
    </source>
</evidence>
<comment type="subcellular location">
    <subcellularLocation>
        <location evidence="1">Endomembrane system</location>
        <topology evidence="1">Multi-pass membrane protein</topology>
    </subcellularLocation>
</comment>
<dbReference type="VEuPathDB" id="FungiDB:SOCG_01797"/>
<protein>
    <submittedName>
        <fullName evidence="8">Transmembrane transporter</fullName>
    </submittedName>
</protein>
<name>S9QZB2_SCHOY</name>
<proteinExistence type="inferred from homology"/>
<dbReference type="PANTHER" id="PTHR43337">
    <property type="entry name" value="XANTHINE/URACIL PERMEASE C887.17-RELATED"/>
    <property type="match status" value="1"/>
</dbReference>
<evidence type="ECO:0000256" key="6">
    <source>
        <dbReference type="ARBA" id="ARBA00023136"/>
    </source>
</evidence>
<feature type="transmembrane region" description="Helical" evidence="7">
    <location>
        <begin position="476"/>
        <end position="497"/>
    </location>
</feature>
<dbReference type="Pfam" id="PF00860">
    <property type="entry name" value="Xan_ur_permease"/>
    <property type="match status" value="1"/>
</dbReference>
<keyword evidence="6 7" id="KW-0472">Membrane</keyword>
<feature type="transmembrane region" description="Helical" evidence="7">
    <location>
        <begin position="368"/>
        <end position="393"/>
    </location>
</feature>
<keyword evidence="3" id="KW-0813">Transport</keyword>
<feature type="transmembrane region" description="Helical" evidence="7">
    <location>
        <begin position="186"/>
        <end position="204"/>
    </location>
</feature>